<feature type="domain" description="YjeF N-terminal" evidence="21">
    <location>
        <begin position="10"/>
        <end position="215"/>
    </location>
</feature>
<dbReference type="SUPFAM" id="SSF53613">
    <property type="entry name" value="Ribokinase-like"/>
    <property type="match status" value="1"/>
</dbReference>
<keyword evidence="7 17" id="KW-0067">ATP-binding</keyword>
<evidence type="ECO:0000256" key="11">
    <source>
        <dbReference type="ARBA" id="ARBA00023235"/>
    </source>
</evidence>
<comment type="catalytic activity">
    <reaction evidence="15 17 19">
        <text>(6S)-NADHX + ADP = AMP + phosphate + NADH + H(+)</text>
        <dbReference type="Rhea" id="RHEA:32223"/>
        <dbReference type="ChEBI" id="CHEBI:15378"/>
        <dbReference type="ChEBI" id="CHEBI:43474"/>
        <dbReference type="ChEBI" id="CHEBI:57945"/>
        <dbReference type="ChEBI" id="CHEBI:64074"/>
        <dbReference type="ChEBI" id="CHEBI:456215"/>
        <dbReference type="ChEBI" id="CHEBI:456216"/>
        <dbReference type="EC" id="4.2.1.136"/>
    </reaction>
</comment>
<feature type="binding site" evidence="17">
    <location>
        <begin position="429"/>
        <end position="433"/>
    </location>
    <ligand>
        <name>AMP</name>
        <dbReference type="ChEBI" id="CHEBI:456215"/>
    </ligand>
</feature>
<keyword evidence="5 18" id="KW-0479">Metal-binding</keyword>
<dbReference type="CDD" id="cd01171">
    <property type="entry name" value="YXKO-related"/>
    <property type="match status" value="1"/>
</dbReference>
<dbReference type="EC" id="4.2.1.136" evidence="19"/>
<dbReference type="Pfam" id="PF03853">
    <property type="entry name" value="YjeF_N"/>
    <property type="match status" value="1"/>
</dbReference>
<feature type="binding site" evidence="18">
    <location>
        <begin position="129"/>
        <end position="135"/>
    </location>
    <ligand>
        <name>(6S)-NADPHX</name>
        <dbReference type="ChEBI" id="CHEBI:64076"/>
    </ligand>
</feature>
<evidence type="ECO:0000256" key="12">
    <source>
        <dbReference type="ARBA" id="ARBA00023239"/>
    </source>
</evidence>
<comment type="subunit">
    <text evidence="17">Homotetramer.</text>
</comment>
<dbReference type="HAMAP" id="MF_01966">
    <property type="entry name" value="NADHX_epimerase"/>
    <property type="match status" value="1"/>
</dbReference>
<comment type="similarity">
    <text evidence="4 19">In the C-terminal section; belongs to the NnrD/CARKD family.</text>
</comment>
<accession>A0ABS7MJJ7</accession>
<evidence type="ECO:0000256" key="15">
    <source>
        <dbReference type="ARBA" id="ARBA00048238"/>
    </source>
</evidence>
<gene>
    <name evidence="17" type="primary">nnrD</name>
    <name evidence="18" type="synonym">nnrE</name>
    <name evidence="22" type="ORF">K6V98_02625</name>
</gene>
<comment type="catalytic activity">
    <reaction evidence="1 18 19">
        <text>(6R)-NADHX = (6S)-NADHX</text>
        <dbReference type="Rhea" id="RHEA:32215"/>
        <dbReference type="ChEBI" id="CHEBI:64074"/>
        <dbReference type="ChEBI" id="CHEBI:64075"/>
        <dbReference type="EC" id="5.1.99.6"/>
    </reaction>
</comment>
<evidence type="ECO:0000256" key="6">
    <source>
        <dbReference type="ARBA" id="ARBA00022741"/>
    </source>
</evidence>
<dbReference type="PROSITE" id="PS51385">
    <property type="entry name" value="YJEF_N"/>
    <property type="match status" value="1"/>
</dbReference>
<dbReference type="EMBL" id="JAIMFO010000004">
    <property type="protein sequence ID" value="MBY4797260.1"/>
    <property type="molecule type" value="Genomic_DNA"/>
</dbReference>
<dbReference type="Proteomes" id="UP000700908">
    <property type="component" value="Unassembled WGS sequence"/>
</dbReference>
<dbReference type="NCBIfam" id="TIGR00196">
    <property type="entry name" value="yjeF_cterm"/>
    <property type="match status" value="1"/>
</dbReference>
<dbReference type="InterPro" id="IPR004443">
    <property type="entry name" value="YjeF_N_dom"/>
</dbReference>
<feature type="binding site" evidence="18">
    <location>
        <position position="161"/>
    </location>
    <ligand>
        <name>K(+)</name>
        <dbReference type="ChEBI" id="CHEBI:29103"/>
    </ligand>
</feature>
<feature type="binding site" evidence="17">
    <location>
        <position position="332"/>
    </location>
    <ligand>
        <name>(6S)-NADPHX</name>
        <dbReference type="ChEBI" id="CHEBI:64076"/>
    </ligand>
</feature>
<dbReference type="PANTHER" id="PTHR12592">
    <property type="entry name" value="ATP-DEPENDENT (S)-NAD(P)H-HYDRATE DEHYDRATASE FAMILY MEMBER"/>
    <property type="match status" value="1"/>
</dbReference>
<keyword evidence="13" id="KW-0511">Multifunctional enzyme</keyword>
<keyword evidence="11 18" id="KW-0413">Isomerase</keyword>
<comment type="function">
    <text evidence="14 19">Bifunctional enzyme that catalyzes the epimerization of the S- and R-forms of NAD(P)HX and the dehydration of the S-form of NAD(P)HX at the expense of ADP, which is converted to AMP. This allows the repair of both epimers of NAD(P)HX, a damaged form of NAD(P)H that is a result of enzymatic or heat-dependent hydration.</text>
</comment>
<dbReference type="RefSeq" id="WP_222198985.1">
    <property type="nucleotide sequence ID" value="NZ_JAIMFO010000004.1"/>
</dbReference>
<evidence type="ECO:0000256" key="3">
    <source>
        <dbReference type="ARBA" id="ARBA00006001"/>
    </source>
</evidence>
<feature type="domain" description="YjeF C-terminal" evidence="20">
    <location>
        <begin position="226"/>
        <end position="521"/>
    </location>
</feature>
<feature type="binding site" evidence="17">
    <location>
        <position position="261"/>
    </location>
    <ligand>
        <name>(6S)-NADPHX</name>
        <dbReference type="ChEBI" id="CHEBI:64076"/>
    </ligand>
</feature>
<keyword evidence="23" id="KW-1185">Reference proteome</keyword>
<comment type="catalytic activity">
    <reaction evidence="2 18 19">
        <text>(6R)-NADPHX = (6S)-NADPHX</text>
        <dbReference type="Rhea" id="RHEA:32227"/>
        <dbReference type="ChEBI" id="CHEBI:64076"/>
        <dbReference type="ChEBI" id="CHEBI:64077"/>
        <dbReference type="EC" id="5.1.99.6"/>
    </reaction>
</comment>
<evidence type="ECO:0000256" key="4">
    <source>
        <dbReference type="ARBA" id="ARBA00009524"/>
    </source>
</evidence>
<dbReference type="PANTHER" id="PTHR12592:SF0">
    <property type="entry name" value="ATP-DEPENDENT (S)-NAD(P)H-HYDRATE DEHYDRATASE"/>
    <property type="match status" value="1"/>
</dbReference>
<dbReference type="Pfam" id="PF01256">
    <property type="entry name" value="Carb_kinase"/>
    <property type="match status" value="1"/>
</dbReference>
<comment type="catalytic activity">
    <reaction evidence="16 17 19">
        <text>(6S)-NADPHX + ADP = AMP + phosphate + NADPH + H(+)</text>
        <dbReference type="Rhea" id="RHEA:32235"/>
        <dbReference type="ChEBI" id="CHEBI:15378"/>
        <dbReference type="ChEBI" id="CHEBI:43474"/>
        <dbReference type="ChEBI" id="CHEBI:57783"/>
        <dbReference type="ChEBI" id="CHEBI:64076"/>
        <dbReference type="ChEBI" id="CHEBI:456215"/>
        <dbReference type="ChEBI" id="CHEBI:456216"/>
        <dbReference type="EC" id="4.2.1.136"/>
    </reaction>
</comment>
<dbReference type="SUPFAM" id="SSF64153">
    <property type="entry name" value="YjeF N-terminal domain-like"/>
    <property type="match status" value="1"/>
</dbReference>
<comment type="cofactor">
    <cofactor evidence="18 19">
        <name>K(+)</name>
        <dbReference type="ChEBI" id="CHEBI:29103"/>
    </cofactor>
    <text evidence="18 19">Binds 1 potassium ion per subunit.</text>
</comment>
<keyword evidence="9 18" id="KW-0630">Potassium</keyword>
<feature type="binding site" evidence="18">
    <location>
        <position position="158"/>
    </location>
    <ligand>
        <name>(6S)-NADPHX</name>
        <dbReference type="ChEBI" id="CHEBI:64076"/>
    </ligand>
</feature>
<comment type="similarity">
    <text evidence="17">Belongs to the NnrD/CARKD family.</text>
</comment>
<comment type="caution">
    <text evidence="22">The sequence shown here is derived from an EMBL/GenBank/DDBJ whole genome shotgun (WGS) entry which is preliminary data.</text>
</comment>
<feature type="binding site" evidence="17">
    <location>
        <position position="389"/>
    </location>
    <ligand>
        <name>(6S)-NADPHX</name>
        <dbReference type="ChEBI" id="CHEBI:64076"/>
    </ligand>
</feature>
<dbReference type="Gene3D" id="3.40.50.10260">
    <property type="entry name" value="YjeF N-terminal domain"/>
    <property type="match status" value="1"/>
</dbReference>
<evidence type="ECO:0000256" key="16">
    <source>
        <dbReference type="ARBA" id="ARBA00049209"/>
    </source>
</evidence>
<feature type="binding site" evidence="17">
    <location>
        <position position="458"/>
    </location>
    <ligand>
        <name>(6S)-NADPHX</name>
        <dbReference type="ChEBI" id="CHEBI:64076"/>
    </ligand>
</feature>
<feature type="binding site" evidence="17">
    <location>
        <position position="457"/>
    </location>
    <ligand>
        <name>AMP</name>
        <dbReference type="ChEBI" id="CHEBI:456215"/>
    </ligand>
</feature>
<protein>
    <recommendedName>
        <fullName evidence="19">Bifunctional NAD(P)H-hydrate repair enzyme</fullName>
    </recommendedName>
    <alternativeName>
        <fullName evidence="19">Nicotinamide nucleotide repair protein</fullName>
    </alternativeName>
    <domain>
        <recommendedName>
            <fullName evidence="19">ADP-dependent (S)-NAD(P)H-hydrate dehydratase</fullName>
            <ecNumber evidence="19">4.2.1.136</ecNumber>
        </recommendedName>
        <alternativeName>
            <fullName evidence="19">ADP-dependent NAD(P)HX dehydratase</fullName>
        </alternativeName>
    </domain>
    <domain>
        <recommendedName>
            <fullName evidence="19">NAD(P)H-hydrate epimerase</fullName>
            <ecNumber evidence="19">5.1.99.6</ecNumber>
        </recommendedName>
    </domain>
</protein>
<comment type="cofactor">
    <cofactor evidence="17">
        <name>Mg(2+)</name>
        <dbReference type="ChEBI" id="CHEBI:18420"/>
    </cofactor>
</comment>
<reference evidence="22 23" key="1">
    <citation type="submission" date="2021-08" db="EMBL/GenBank/DDBJ databases">
        <title>Collinsella faecalis sp. nov. isolated from swine faeces.</title>
        <authorList>
            <person name="Oh B.S."/>
            <person name="Lee J.H."/>
        </authorList>
    </citation>
    <scope>NUCLEOTIDE SEQUENCE [LARGE SCALE GENOMIC DNA]</scope>
    <source>
        <strain evidence="22 23">AGMB00827</strain>
    </source>
</reference>
<feature type="binding site" evidence="18">
    <location>
        <position position="125"/>
    </location>
    <ligand>
        <name>K(+)</name>
        <dbReference type="ChEBI" id="CHEBI:29103"/>
    </ligand>
</feature>
<evidence type="ECO:0000256" key="18">
    <source>
        <dbReference type="HAMAP-Rule" id="MF_01966"/>
    </source>
</evidence>
<name>A0ABS7MJJ7_9ACTN</name>
<keyword evidence="12 17" id="KW-0456">Lyase</keyword>
<comment type="function">
    <text evidence="17">Catalyzes the dehydration of the S-form of NAD(P)HX at the expense of ADP, which is converted to AMP. Together with NAD(P)HX epimerase, which catalyzes the epimerization of the S- and R-forms, the enzyme allows the repair of both epimers of NAD(P)HX, a damaged form of NAD(P)H that is a result of enzymatic or heat-dependent hydration.</text>
</comment>
<dbReference type="EC" id="5.1.99.6" evidence="19"/>
<comment type="similarity">
    <text evidence="3 19">In the N-terminal section; belongs to the NnrE/AIBP family.</text>
</comment>
<evidence type="ECO:0000259" key="21">
    <source>
        <dbReference type="PROSITE" id="PS51385"/>
    </source>
</evidence>
<evidence type="ECO:0000256" key="7">
    <source>
        <dbReference type="ARBA" id="ARBA00022840"/>
    </source>
</evidence>
<dbReference type="PIRSF" id="PIRSF017184">
    <property type="entry name" value="Nnr"/>
    <property type="match status" value="1"/>
</dbReference>
<evidence type="ECO:0000259" key="20">
    <source>
        <dbReference type="PROSITE" id="PS51383"/>
    </source>
</evidence>
<comment type="similarity">
    <text evidence="18">Belongs to the NnrE/AIBP family.</text>
</comment>
<evidence type="ECO:0000256" key="19">
    <source>
        <dbReference type="PIRNR" id="PIRNR017184"/>
    </source>
</evidence>
<proteinExistence type="inferred from homology"/>
<evidence type="ECO:0000256" key="9">
    <source>
        <dbReference type="ARBA" id="ARBA00022958"/>
    </source>
</evidence>
<evidence type="ECO:0000256" key="10">
    <source>
        <dbReference type="ARBA" id="ARBA00023027"/>
    </source>
</evidence>
<feature type="binding site" evidence="18">
    <location>
        <begin position="55"/>
        <end position="59"/>
    </location>
    <ligand>
        <name>(6S)-NADPHX</name>
        <dbReference type="ChEBI" id="CHEBI:64076"/>
    </ligand>
</feature>
<evidence type="ECO:0000256" key="5">
    <source>
        <dbReference type="ARBA" id="ARBA00022723"/>
    </source>
</evidence>
<keyword evidence="10 17" id="KW-0520">NAD</keyword>
<dbReference type="InterPro" id="IPR000631">
    <property type="entry name" value="CARKD"/>
</dbReference>
<comment type="caution">
    <text evidence="18">Lacks conserved residue(s) required for the propagation of feature annotation.</text>
</comment>
<dbReference type="PROSITE" id="PS51383">
    <property type="entry name" value="YJEF_C_3"/>
    <property type="match status" value="1"/>
</dbReference>
<evidence type="ECO:0000256" key="14">
    <source>
        <dbReference type="ARBA" id="ARBA00025153"/>
    </source>
</evidence>
<evidence type="ECO:0000256" key="17">
    <source>
        <dbReference type="HAMAP-Rule" id="MF_01965"/>
    </source>
</evidence>
<evidence type="ECO:0000256" key="2">
    <source>
        <dbReference type="ARBA" id="ARBA00000909"/>
    </source>
</evidence>
<evidence type="ECO:0000313" key="22">
    <source>
        <dbReference type="EMBL" id="MBY4797260.1"/>
    </source>
</evidence>
<dbReference type="PROSITE" id="PS01050">
    <property type="entry name" value="YJEF_C_2"/>
    <property type="match status" value="1"/>
</dbReference>
<keyword evidence="8 17" id="KW-0521">NADP</keyword>
<dbReference type="NCBIfam" id="TIGR00197">
    <property type="entry name" value="yjeF_nterm"/>
    <property type="match status" value="1"/>
</dbReference>
<keyword evidence="6 17" id="KW-0547">Nucleotide-binding</keyword>
<dbReference type="HAMAP" id="MF_01965">
    <property type="entry name" value="NADHX_dehydratase"/>
    <property type="match status" value="1"/>
</dbReference>
<feature type="binding site" evidence="18">
    <location>
        <position position="56"/>
    </location>
    <ligand>
        <name>K(+)</name>
        <dbReference type="ChEBI" id="CHEBI:29103"/>
    </ligand>
</feature>
<dbReference type="Gene3D" id="3.40.1190.20">
    <property type="match status" value="1"/>
</dbReference>
<sequence length="541" mass="55532">MKPILETEAVRRLEDLIEQEGTSKAELMELAGEFAASIVEARSPKRVLVVTGFGNNGGDGWVAADILQHKGIHVDLVTPVEPDEIPSPLARHVARRTAGRDVTVIVGPSRDELVALLEKSDVVVDAILGTGFSGTVRAPFPIWIRAINEHASDVVSIDIPSGLNAETGKAADPCVSADATATMIATKIGLYSADGPEYAGEVVCGELYSGLSELIGEVDHVAEFIEASDLETVLKEIPSAVNKYSRGSVLVVAGSSTYPGAAMLAAKAAARAGAGYVSVVAPETCANLIRMALPTVPVIAAPADGRGSFGAAARSMIVELAPKYSCVLAGPGITDAAGCMQVVTGLLETEVPLILDADALNCLARMTIDGIDSMPELYRREAPLIMTPHHKELSRLAGGASVEELASAIDAARTIVWAGGSSNMVVVAKGPVTAAVGVERVLLPPAGPAALATAGSGDVLAGIIAGIVATTREEPESWELLCSYAVAVHSATGIAAAASMGPRSVIATDLIDLIGPAFDMVEAGVEDGLDVVAASAEEEEA</sequence>
<evidence type="ECO:0000313" key="23">
    <source>
        <dbReference type="Proteomes" id="UP000700908"/>
    </source>
</evidence>
<organism evidence="22 23">
    <name type="scientific">Collinsella ureilytica</name>
    <dbReference type="NCBI Taxonomy" id="2869515"/>
    <lineage>
        <taxon>Bacteria</taxon>
        <taxon>Bacillati</taxon>
        <taxon>Actinomycetota</taxon>
        <taxon>Coriobacteriia</taxon>
        <taxon>Coriobacteriales</taxon>
        <taxon>Coriobacteriaceae</taxon>
        <taxon>Collinsella</taxon>
    </lineage>
</organism>
<dbReference type="InterPro" id="IPR029056">
    <property type="entry name" value="Ribokinase-like"/>
</dbReference>
<evidence type="ECO:0000256" key="8">
    <source>
        <dbReference type="ARBA" id="ARBA00022857"/>
    </source>
</evidence>
<dbReference type="InterPro" id="IPR017953">
    <property type="entry name" value="Carbohydrate_kinase_pred_CS"/>
</dbReference>
<dbReference type="InterPro" id="IPR030677">
    <property type="entry name" value="Nnr"/>
</dbReference>
<dbReference type="InterPro" id="IPR036652">
    <property type="entry name" value="YjeF_N_dom_sf"/>
</dbReference>
<comment type="function">
    <text evidence="18">Catalyzes the epimerization of the S- and R-forms of NAD(P)HX, a damaged form of NAD(P)H that is a result of enzymatic or heat-dependent hydration. This is a prerequisite for the S-specific NAD(P)H-hydrate dehydratase to allow the repair of both epimers of NAD(P)HX.</text>
</comment>
<evidence type="ECO:0000256" key="1">
    <source>
        <dbReference type="ARBA" id="ARBA00000013"/>
    </source>
</evidence>
<evidence type="ECO:0000256" key="13">
    <source>
        <dbReference type="ARBA" id="ARBA00023268"/>
    </source>
</evidence>